<dbReference type="Proteomes" id="UP000708208">
    <property type="component" value="Unassembled WGS sequence"/>
</dbReference>
<reference evidence="1" key="1">
    <citation type="submission" date="2021-06" db="EMBL/GenBank/DDBJ databases">
        <authorList>
            <person name="Hodson N. C."/>
            <person name="Mongue J. A."/>
            <person name="Jaron S. K."/>
        </authorList>
    </citation>
    <scope>NUCLEOTIDE SEQUENCE</scope>
</reference>
<organism evidence="1 2">
    <name type="scientific">Allacma fusca</name>
    <dbReference type="NCBI Taxonomy" id="39272"/>
    <lineage>
        <taxon>Eukaryota</taxon>
        <taxon>Metazoa</taxon>
        <taxon>Ecdysozoa</taxon>
        <taxon>Arthropoda</taxon>
        <taxon>Hexapoda</taxon>
        <taxon>Collembola</taxon>
        <taxon>Symphypleona</taxon>
        <taxon>Sminthuridae</taxon>
        <taxon>Allacma</taxon>
    </lineage>
</organism>
<sequence length="24" mass="2748">MVNLKPPSPAQADELFRAAFNFHF</sequence>
<keyword evidence="2" id="KW-1185">Reference proteome</keyword>
<accession>A0A8J2JX18</accession>
<gene>
    <name evidence="1" type="ORF">AFUS01_LOCUS5521</name>
</gene>
<proteinExistence type="predicted"/>
<dbReference type="EMBL" id="CAJVCH010035156">
    <property type="protein sequence ID" value="CAG7715988.1"/>
    <property type="molecule type" value="Genomic_DNA"/>
</dbReference>
<dbReference type="AlphaFoldDB" id="A0A8J2JX18"/>
<feature type="non-terminal residue" evidence="1">
    <location>
        <position position="24"/>
    </location>
</feature>
<protein>
    <submittedName>
        <fullName evidence="1">Uncharacterized protein</fullName>
    </submittedName>
</protein>
<evidence type="ECO:0000313" key="2">
    <source>
        <dbReference type="Proteomes" id="UP000708208"/>
    </source>
</evidence>
<name>A0A8J2JX18_9HEXA</name>
<evidence type="ECO:0000313" key="1">
    <source>
        <dbReference type="EMBL" id="CAG7715988.1"/>
    </source>
</evidence>
<comment type="caution">
    <text evidence="1">The sequence shown here is derived from an EMBL/GenBank/DDBJ whole genome shotgun (WGS) entry which is preliminary data.</text>
</comment>